<organism evidence="1 2">
    <name type="scientific">Neophaeococcomyces mojaviensis</name>
    <dbReference type="NCBI Taxonomy" id="3383035"/>
    <lineage>
        <taxon>Eukaryota</taxon>
        <taxon>Fungi</taxon>
        <taxon>Dikarya</taxon>
        <taxon>Ascomycota</taxon>
        <taxon>Pezizomycotina</taxon>
        <taxon>Eurotiomycetes</taxon>
        <taxon>Chaetothyriomycetidae</taxon>
        <taxon>Chaetothyriales</taxon>
        <taxon>Chaetothyriales incertae sedis</taxon>
        <taxon>Neophaeococcomyces</taxon>
    </lineage>
</organism>
<comment type="caution">
    <text evidence="1">The sequence shown here is derived from an EMBL/GenBank/DDBJ whole genome shotgun (WGS) entry which is preliminary data.</text>
</comment>
<keyword evidence="2" id="KW-1185">Reference proteome</keyword>
<dbReference type="EMBL" id="JAPDRQ010000084">
    <property type="protein sequence ID" value="KAJ9656063.1"/>
    <property type="molecule type" value="Genomic_DNA"/>
</dbReference>
<proteinExistence type="predicted"/>
<name>A0ACC3A6U5_9EURO</name>
<reference evidence="1" key="1">
    <citation type="submission" date="2022-10" db="EMBL/GenBank/DDBJ databases">
        <title>Culturing micro-colonial fungi from biological soil crusts in the Mojave desert and describing Neophaeococcomyces mojavensis, and introducing the new genera and species Taxawa tesnikishii.</title>
        <authorList>
            <person name="Kurbessoian T."/>
            <person name="Stajich J.E."/>
        </authorList>
    </citation>
    <scope>NUCLEOTIDE SEQUENCE</scope>
    <source>
        <strain evidence="1">JES_112</strain>
    </source>
</reference>
<dbReference type="Proteomes" id="UP001172386">
    <property type="component" value="Unassembled WGS sequence"/>
</dbReference>
<sequence>MLSYSSTKGTSLEKDFDKEKEAFSEVSRISICSTASEASCLTFVDDQNPSNVFRPGTTLTVNARGIGVIRFPLPSSELQIQILGPDGSPAYVSKRAKACSGNATLSHAKLGDLISTQYRFGPNREPVLKLLQGNLDPEAPAMTVKSRWTSRATTFVDENTGKSFTWSYAKRKDANGKKVNVLVLRQHNEQDQSKDKGGKILALLFRGDETRTPGSTKCGAGNGGQLVLDEDSTSVLDEALIVATCLVMLKKEIDRRRMVQIAMISGMVSGGS</sequence>
<protein>
    <submittedName>
        <fullName evidence="1">Uncharacterized protein</fullName>
    </submittedName>
</protein>
<evidence type="ECO:0000313" key="1">
    <source>
        <dbReference type="EMBL" id="KAJ9656063.1"/>
    </source>
</evidence>
<accession>A0ACC3A6U5</accession>
<evidence type="ECO:0000313" key="2">
    <source>
        <dbReference type="Proteomes" id="UP001172386"/>
    </source>
</evidence>
<gene>
    <name evidence="1" type="ORF">H2198_005223</name>
</gene>